<dbReference type="Gene3D" id="1.25.40.420">
    <property type="match status" value="1"/>
</dbReference>
<dbReference type="SMART" id="SM00225">
    <property type="entry name" value="BTB"/>
    <property type="match status" value="1"/>
</dbReference>
<dbReference type="InterPro" id="IPR011705">
    <property type="entry name" value="BACK"/>
</dbReference>
<dbReference type="SUPFAM" id="SSF54695">
    <property type="entry name" value="POZ domain"/>
    <property type="match status" value="1"/>
</dbReference>
<evidence type="ECO:0008006" key="6">
    <source>
        <dbReference type="Google" id="ProtNLM"/>
    </source>
</evidence>
<dbReference type="InterPro" id="IPR006571">
    <property type="entry name" value="TLDc_dom"/>
</dbReference>
<feature type="domain" description="TLDc" evidence="3">
    <location>
        <begin position="299"/>
        <end position="470"/>
    </location>
</feature>
<dbReference type="Pfam" id="PF07534">
    <property type="entry name" value="TLD"/>
    <property type="match status" value="1"/>
</dbReference>
<dbReference type="VEuPathDB" id="FungiDB:RhiirFUN_007825"/>
<gene>
    <name evidence="4" type="ORF">GLOIN_2v1868410</name>
</gene>
<dbReference type="Gene3D" id="3.30.710.10">
    <property type="entry name" value="Potassium Channel Kv1.1, Chain A"/>
    <property type="match status" value="1"/>
</dbReference>
<dbReference type="SMART" id="SM00875">
    <property type="entry name" value="BACK"/>
    <property type="match status" value="1"/>
</dbReference>
<reference evidence="4 5" key="1">
    <citation type="journal article" date="2013" name="Proc. Natl. Acad. Sci. U.S.A.">
        <title>Genome of an arbuscular mycorrhizal fungus provides insight into the oldest plant symbiosis.</title>
        <authorList>
            <person name="Tisserant E."/>
            <person name="Malbreil M."/>
            <person name="Kuo A."/>
            <person name="Kohler A."/>
            <person name="Symeonidi A."/>
            <person name="Balestrini R."/>
            <person name="Charron P."/>
            <person name="Duensing N."/>
            <person name="Frei Dit Frey N."/>
            <person name="Gianinazzi-Pearson V."/>
            <person name="Gilbert L.B."/>
            <person name="Handa Y."/>
            <person name="Herr J.R."/>
            <person name="Hijri M."/>
            <person name="Koul R."/>
            <person name="Kawaguchi M."/>
            <person name="Krajinski F."/>
            <person name="Lammers P.J."/>
            <person name="Masclaux F.G."/>
            <person name="Murat C."/>
            <person name="Morin E."/>
            <person name="Ndikumana S."/>
            <person name="Pagni M."/>
            <person name="Petitpierre D."/>
            <person name="Requena N."/>
            <person name="Rosikiewicz P."/>
            <person name="Riley R."/>
            <person name="Saito K."/>
            <person name="San Clemente H."/>
            <person name="Shapiro H."/>
            <person name="van Tuinen D."/>
            <person name="Becard G."/>
            <person name="Bonfante P."/>
            <person name="Paszkowski U."/>
            <person name="Shachar-Hill Y.Y."/>
            <person name="Tuskan G.A."/>
            <person name="Young P.W."/>
            <person name="Sanders I.R."/>
            <person name="Henrissat B."/>
            <person name="Rensing S.A."/>
            <person name="Grigoriev I.V."/>
            <person name="Corradi N."/>
            <person name="Roux C."/>
            <person name="Martin F."/>
        </authorList>
    </citation>
    <scope>NUCLEOTIDE SEQUENCE [LARGE SCALE GENOMIC DNA]</scope>
    <source>
        <strain evidence="4 5">DAOM 197198</strain>
    </source>
</reference>
<dbReference type="InterPro" id="IPR052407">
    <property type="entry name" value="BTB_POZ_domain_cont_9"/>
</dbReference>
<dbReference type="PANTHER" id="PTHR46306">
    <property type="entry name" value="BTB/POZ DOMAIN-CONTAINING PROTEIN 9"/>
    <property type="match status" value="1"/>
</dbReference>
<feature type="coiled-coil region" evidence="1">
    <location>
        <begin position="512"/>
        <end position="546"/>
    </location>
</feature>
<feature type="domain" description="BTB" evidence="2">
    <location>
        <begin position="23"/>
        <end position="96"/>
    </location>
</feature>
<dbReference type="Proteomes" id="UP000018888">
    <property type="component" value="Unassembled WGS sequence"/>
</dbReference>
<evidence type="ECO:0000313" key="5">
    <source>
        <dbReference type="Proteomes" id="UP000018888"/>
    </source>
</evidence>
<dbReference type="CDD" id="cd18186">
    <property type="entry name" value="BTB_POZ_ZBTB_KLHL-like"/>
    <property type="match status" value="1"/>
</dbReference>
<comment type="caution">
    <text evidence="4">The sequence shown here is derived from an EMBL/GenBank/DDBJ whole genome shotgun (WGS) entry which is preliminary data.</text>
</comment>
<evidence type="ECO:0000313" key="4">
    <source>
        <dbReference type="EMBL" id="POG81346.1"/>
    </source>
</evidence>
<dbReference type="Pfam" id="PF00651">
    <property type="entry name" value="BTB"/>
    <property type="match status" value="1"/>
</dbReference>
<dbReference type="InterPro" id="IPR000210">
    <property type="entry name" value="BTB/POZ_dom"/>
</dbReference>
<sequence length="599" mass="70027">MAVQFFTKLSQNYIELLKDDEYYDIIIEVGEDPNVKIFRAHKNILCYRSPYLRRILASNKKNNDNILAHIKLPKISPEIFQIILDYIYGGILSLNMHNTSKDFLNVLVAADSLHLQELVDYLQKYLINNKTELIEQNFGLTQKIILQSNNLLELQEFCINFMAQSPEKIFKSFDFTLLSEKSLISLIKMDDLQMKEIEVWEHVLKWGLAQNPTLIPDPSIWSDDDFKKMKNTLQHILPSIRFFSLSSKEFLKKVRPYKKLLNDQLYEDIVNSHMDPDSEPANNISPPRNIKNEKIIDSKIVNLDIVSMVSKWIDKTVIINNSKYDHLRELYLPYEFKLLLRGSRDGFTPKKFHELCDGKHNTVTFIKIEGTEEILGGYNPLKWESTNSYGKTEDSFIFSFKNKHIKDVIISKVKDKNYAIFYKYEHGPQFGGDIVMSSSNEFIDYETISYQQDDYEKKFSMEDYEKRIEVLKNETSDLMGDIEGHIIDGNMNECLSNLGKLKNMLKNTYEMVDRLSNCKDELGRKINELEQEINNLKDEANKTKFFSAYKSWIRIFMNEVITKLGDGEKWRLAENGLQYLSSNMVLTKEEKVCVGNLKK</sequence>
<reference evidence="4 5" key="2">
    <citation type="journal article" date="2018" name="New Phytol.">
        <title>High intraspecific genome diversity in the model arbuscular mycorrhizal symbiont Rhizophagus irregularis.</title>
        <authorList>
            <person name="Chen E.C.H."/>
            <person name="Morin E."/>
            <person name="Beaudet D."/>
            <person name="Noel J."/>
            <person name="Yildirir G."/>
            <person name="Ndikumana S."/>
            <person name="Charron P."/>
            <person name="St-Onge C."/>
            <person name="Giorgi J."/>
            <person name="Kruger M."/>
            <person name="Marton T."/>
            <person name="Ropars J."/>
            <person name="Grigoriev I.V."/>
            <person name="Hainaut M."/>
            <person name="Henrissat B."/>
            <person name="Roux C."/>
            <person name="Martin F."/>
            <person name="Corradi N."/>
        </authorList>
    </citation>
    <scope>NUCLEOTIDE SEQUENCE [LARGE SCALE GENOMIC DNA]</scope>
    <source>
        <strain evidence="4 5">DAOM 197198</strain>
    </source>
</reference>
<keyword evidence="1" id="KW-0175">Coiled coil</keyword>
<evidence type="ECO:0000259" key="3">
    <source>
        <dbReference type="PROSITE" id="PS51886"/>
    </source>
</evidence>
<dbReference type="VEuPathDB" id="FungiDB:RhiirFUN_007844"/>
<keyword evidence="5" id="KW-1185">Reference proteome</keyword>
<dbReference type="PROSITE" id="PS50097">
    <property type="entry name" value="BTB"/>
    <property type="match status" value="1"/>
</dbReference>
<dbReference type="AlphaFoldDB" id="A0A2P4QUN5"/>
<evidence type="ECO:0000259" key="2">
    <source>
        <dbReference type="PROSITE" id="PS50097"/>
    </source>
</evidence>
<organism evidence="4 5">
    <name type="scientific">Rhizophagus irregularis (strain DAOM 181602 / DAOM 197198 / MUCL 43194)</name>
    <name type="common">Arbuscular mycorrhizal fungus</name>
    <name type="synonym">Glomus intraradices</name>
    <dbReference type="NCBI Taxonomy" id="747089"/>
    <lineage>
        <taxon>Eukaryota</taxon>
        <taxon>Fungi</taxon>
        <taxon>Fungi incertae sedis</taxon>
        <taxon>Mucoromycota</taxon>
        <taxon>Glomeromycotina</taxon>
        <taxon>Glomeromycetes</taxon>
        <taxon>Glomerales</taxon>
        <taxon>Glomeraceae</taxon>
        <taxon>Rhizophagus</taxon>
    </lineage>
</organism>
<dbReference type="Pfam" id="PF07707">
    <property type="entry name" value="BACK"/>
    <property type="match status" value="1"/>
</dbReference>
<dbReference type="PROSITE" id="PS51886">
    <property type="entry name" value="TLDC"/>
    <property type="match status" value="1"/>
</dbReference>
<protein>
    <recommendedName>
        <fullName evidence="6">Kelch-like protein 17</fullName>
    </recommendedName>
</protein>
<proteinExistence type="predicted"/>
<dbReference type="PANTHER" id="PTHR46306:SF1">
    <property type="entry name" value="BTB_POZ DOMAIN-CONTAINING PROTEIN 9"/>
    <property type="match status" value="1"/>
</dbReference>
<dbReference type="GO" id="GO:0005737">
    <property type="term" value="C:cytoplasm"/>
    <property type="evidence" value="ECO:0007669"/>
    <property type="project" value="TreeGrafter"/>
</dbReference>
<name>A0A2P4QUN5_RHIID</name>
<accession>A0A2P4QUN5</accession>
<dbReference type="InterPro" id="IPR011333">
    <property type="entry name" value="SKP1/BTB/POZ_sf"/>
</dbReference>
<dbReference type="EMBL" id="AUPC02000012">
    <property type="protein sequence ID" value="POG81346.1"/>
    <property type="molecule type" value="Genomic_DNA"/>
</dbReference>
<evidence type="ECO:0000256" key="1">
    <source>
        <dbReference type="SAM" id="Coils"/>
    </source>
</evidence>